<evidence type="ECO:0000256" key="5">
    <source>
        <dbReference type="ARBA" id="ARBA00023040"/>
    </source>
</evidence>
<proteinExistence type="predicted"/>
<feature type="transmembrane region" description="Helical" evidence="9">
    <location>
        <begin position="269"/>
        <end position="289"/>
    </location>
</feature>
<evidence type="ECO:0000256" key="7">
    <source>
        <dbReference type="ARBA" id="ARBA00023170"/>
    </source>
</evidence>
<organism evidence="11 12">
    <name type="scientific">Clupea harengus</name>
    <name type="common">Atlantic herring</name>
    <dbReference type="NCBI Taxonomy" id="7950"/>
    <lineage>
        <taxon>Eukaryota</taxon>
        <taxon>Metazoa</taxon>
        <taxon>Chordata</taxon>
        <taxon>Craniata</taxon>
        <taxon>Vertebrata</taxon>
        <taxon>Euteleostomi</taxon>
        <taxon>Actinopterygii</taxon>
        <taxon>Neopterygii</taxon>
        <taxon>Teleostei</taxon>
        <taxon>Clupei</taxon>
        <taxon>Clupeiformes</taxon>
        <taxon>Clupeoidei</taxon>
        <taxon>Clupeidae</taxon>
        <taxon>Clupea</taxon>
    </lineage>
</organism>
<protein>
    <submittedName>
        <fullName evidence="12">Trace amine-associated receptor 13c-like</fullName>
    </submittedName>
</protein>
<evidence type="ECO:0000256" key="1">
    <source>
        <dbReference type="ARBA" id="ARBA00004651"/>
    </source>
</evidence>
<reference evidence="12" key="1">
    <citation type="submission" date="2025-08" db="UniProtKB">
        <authorList>
            <consortium name="RefSeq"/>
        </authorList>
    </citation>
    <scope>IDENTIFICATION</scope>
</reference>
<evidence type="ECO:0000256" key="4">
    <source>
        <dbReference type="ARBA" id="ARBA00022989"/>
    </source>
</evidence>
<dbReference type="GeneID" id="105901012"/>
<evidence type="ECO:0000256" key="6">
    <source>
        <dbReference type="ARBA" id="ARBA00023136"/>
    </source>
</evidence>
<dbReference type="SMART" id="SM01381">
    <property type="entry name" value="7TM_GPCR_Srsx"/>
    <property type="match status" value="1"/>
</dbReference>
<dbReference type="InterPro" id="IPR050569">
    <property type="entry name" value="TAAR"/>
</dbReference>
<dbReference type="AlphaFoldDB" id="A0A6P3VXG8"/>
<dbReference type="PANTHER" id="PTHR24249:SF381">
    <property type="entry name" value="TRACE AMINE ASSOCIATED RECEPTOR 19P-RELATED"/>
    <property type="match status" value="1"/>
</dbReference>
<sequence>MHCRAASTSSSGRGTSFTLAYTAMEEHLRANYCYPLLNSSCTRFARSKALYIIMYIFLLSVSISTVFLNLLVIISISHFKQLHTPTNLLILSLAVADLLIGLIVMPMEGSRLIETCWYFGDTLCNIFPLISAVALSASLCSLVLISIDKFIAVSDPLRYPLNVTHNKAALIVVLSWSCCLLYIFFFLYDHLTQREPHRVCHGECLLTVSFPWFVCDIIVSFIAPCSTVIGLNLKIFCTAKYQAQAISSVTERVKAAKKDRMTKRSSSKAAKTIGILVTVYLLCYIPFYLSIPAHGTESLSFLVTALVWVMYMNSCVNPIIYALFYPWFKVSTKHIISLTILHQGSSYFNVQPDIK</sequence>
<dbReference type="InterPro" id="IPR000276">
    <property type="entry name" value="GPCR_Rhodpsn"/>
</dbReference>
<dbReference type="SUPFAM" id="SSF81321">
    <property type="entry name" value="Family A G protein-coupled receptor-like"/>
    <property type="match status" value="1"/>
</dbReference>
<keyword evidence="3 9" id="KW-0812">Transmembrane</keyword>
<dbReference type="FunFam" id="1.20.1070.10:FF:000279">
    <property type="entry name" value="Trace amine-associated receptor 16f"/>
    <property type="match status" value="1"/>
</dbReference>
<evidence type="ECO:0000259" key="10">
    <source>
        <dbReference type="PROSITE" id="PS50262"/>
    </source>
</evidence>
<keyword evidence="4 9" id="KW-1133">Transmembrane helix</keyword>
<feature type="transmembrane region" description="Helical" evidence="9">
    <location>
        <begin position="126"/>
        <end position="147"/>
    </location>
</feature>
<dbReference type="PRINTS" id="PR00237">
    <property type="entry name" value="GPCRRHODOPSN"/>
</dbReference>
<dbReference type="GO" id="GO:0005886">
    <property type="term" value="C:plasma membrane"/>
    <property type="evidence" value="ECO:0007669"/>
    <property type="project" value="UniProtKB-SubCell"/>
</dbReference>
<dbReference type="PROSITE" id="PS50262">
    <property type="entry name" value="G_PROTEIN_RECEP_F1_2"/>
    <property type="match status" value="1"/>
</dbReference>
<keyword evidence="11" id="KW-1185">Reference proteome</keyword>
<name>A0A6P3VXG8_CLUHA</name>
<evidence type="ECO:0000313" key="12">
    <source>
        <dbReference type="RefSeq" id="XP_012683862.2"/>
    </source>
</evidence>
<dbReference type="Gene3D" id="1.20.1070.10">
    <property type="entry name" value="Rhodopsin 7-helix transmembrane proteins"/>
    <property type="match status" value="1"/>
</dbReference>
<feature type="domain" description="G-protein coupled receptors family 1 profile" evidence="10">
    <location>
        <begin position="68"/>
        <end position="321"/>
    </location>
</feature>
<dbReference type="PANTHER" id="PTHR24249">
    <property type="entry name" value="HISTAMINE RECEPTOR-RELATED G-PROTEIN COUPLED RECEPTOR"/>
    <property type="match status" value="1"/>
</dbReference>
<feature type="transmembrane region" description="Helical" evidence="9">
    <location>
        <begin position="88"/>
        <end position="106"/>
    </location>
</feature>
<dbReference type="Pfam" id="PF00001">
    <property type="entry name" value="7tm_1"/>
    <property type="match status" value="1"/>
</dbReference>
<comment type="subcellular location">
    <subcellularLocation>
        <location evidence="1">Cell membrane</location>
        <topology evidence="1">Multi-pass membrane protein</topology>
    </subcellularLocation>
</comment>
<feature type="transmembrane region" description="Helical" evidence="9">
    <location>
        <begin position="168"/>
        <end position="188"/>
    </location>
</feature>
<feature type="transmembrane region" description="Helical" evidence="9">
    <location>
        <begin position="52"/>
        <end position="76"/>
    </location>
</feature>
<dbReference type="KEGG" id="char:105901012"/>
<feature type="transmembrane region" description="Helical" evidence="9">
    <location>
        <begin position="208"/>
        <end position="231"/>
    </location>
</feature>
<dbReference type="Proteomes" id="UP000515152">
    <property type="component" value="Chromosome 8"/>
</dbReference>
<keyword evidence="6 9" id="KW-0472">Membrane</keyword>
<evidence type="ECO:0000256" key="8">
    <source>
        <dbReference type="ARBA" id="ARBA00023224"/>
    </source>
</evidence>
<dbReference type="RefSeq" id="XP_012683862.2">
    <property type="nucleotide sequence ID" value="XM_012828408.3"/>
</dbReference>
<dbReference type="GO" id="GO:0001594">
    <property type="term" value="F:trace-amine receptor activity"/>
    <property type="evidence" value="ECO:0007669"/>
    <property type="project" value="TreeGrafter"/>
</dbReference>
<evidence type="ECO:0000256" key="3">
    <source>
        <dbReference type="ARBA" id="ARBA00022692"/>
    </source>
</evidence>
<evidence type="ECO:0000256" key="9">
    <source>
        <dbReference type="SAM" id="Phobius"/>
    </source>
</evidence>
<evidence type="ECO:0000256" key="2">
    <source>
        <dbReference type="ARBA" id="ARBA00022475"/>
    </source>
</evidence>
<accession>A0A6P3VXG8</accession>
<dbReference type="OrthoDB" id="10042731at2759"/>
<dbReference type="InterPro" id="IPR017452">
    <property type="entry name" value="GPCR_Rhodpsn_7TM"/>
</dbReference>
<keyword evidence="7" id="KW-0675">Receptor</keyword>
<evidence type="ECO:0000313" key="11">
    <source>
        <dbReference type="Proteomes" id="UP000515152"/>
    </source>
</evidence>
<gene>
    <name evidence="12" type="primary">LOC105901012</name>
</gene>
<feature type="transmembrane region" description="Helical" evidence="9">
    <location>
        <begin position="301"/>
        <end position="324"/>
    </location>
</feature>
<dbReference type="CDD" id="cd15055">
    <property type="entry name" value="7tmA_TAARs"/>
    <property type="match status" value="1"/>
</dbReference>
<keyword evidence="2" id="KW-1003">Cell membrane</keyword>
<keyword evidence="5" id="KW-0297">G-protein coupled receptor</keyword>
<keyword evidence="8" id="KW-0807">Transducer</keyword>